<gene>
    <name evidence="2" type="ORF">GCM10025789_06590</name>
</gene>
<evidence type="ECO:0000256" key="1">
    <source>
        <dbReference type="SAM" id="MobiDB-lite"/>
    </source>
</evidence>
<sequence length="638" mass="69073">MEMHEGLELELIWSLATGGSAVAADPKFGVPDSASGPPAAGVQEASHWLLHAIEDAVPNQRFLFLVGGPGGGKSQAAARIVARAELSEIDPQTAELAHRTYRFQAASRGLTLINDATIASGDEGLAADIRRALEQGDHLLACVNRGILADAISTSGESAADALVRWLATGDDDHPAIGESFGESFLRLCTLSVDGITPTEICVVFVDNCSLLEERPEVRATPRLTPERYRIQPFAGGSRLVTPAGTLFKIVATSLIWDSTLPEHLDPVRANLTSLQSGPVLDGHLQLLRAAEITNGERLTYREVWGAIARALFSDLPMRMSASEAPAAVAAMAPNGDPQQEFHKLQELSNLRSFIGLYGGLEPRQTGAQRGPVLRFTSLSDPLLDVRPGLGGGGDGWASPVLDAFSSTALGGSPLESLEVGLPAEATAIVQSFDRTLDRAFIEFSASARPADRRAATAWYGRYLARMYAAALGFSAFQEVLLAWTDAWRRSPSTPDPITGPLRTLLSPRRHPSDANSNPVVPMYASRTEPILGHVAEPLLGMRADMFQFNTEREGESLHLNVLEAGEPIGSVLLDFDLLREAMTCSQDWLGLTEAREKTEPRVERFRSRRLVSSRFRRSPKVALEYGMNDDQLSLEKW</sequence>
<organism evidence="2 3">
    <name type="scientific">Tessaracoccus lubricantis</name>
    <dbReference type="NCBI Taxonomy" id="545543"/>
    <lineage>
        <taxon>Bacteria</taxon>
        <taxon>Bacillati</taxon>
        <taxon>Actinomycetota</taxon>
        <taxon>Actinomycetes</taxon>
        <taxon>Propionibacteriales</taxon>
        <taxon>Propionibacteriaceae</taxon>
        <taxon>Tessaracoccus</taxon>
    </lineage>
</organism>
<comment type="caution">
    <text evidence="2">The sequence shown here is derived from an EMBL/GenBank/DDBJ whole genome shotgun (WGS) entry which is preliminary data.</text>
</comment>
<evidence type="ECO:0008006" key="4">
    <source>
        <dbReference type="Google" id="ProtNLM"/>
    </source>
</evidence>
<dbReference type="Proteomes" id="UP001501521">
    <property type="component" value="Unassembled WGS sequence"/>
</dbReference>
<reference evidence="3" key="1">
    <citation type="journal article" date="2019" name="Int. J. Syst. Evol. Microbiol.">
        <title>The Global Catalogue of Microorganisms (GCM) 10K type strain sequencing project: providing services to taxonomists for standard genome sequencing and annotation.</title>
        <authorList>
            <consortium name="The Broad Institute Genomics Platform"/>
            <consortium name="The Broad Institute Genome Sequencing Center for Infectious Disease"/>
            <person name="Wu L."/>
            <person name="Ma J."/>
        </authorList>
    </citation>
    <scope>NUCLEOTIDE SEQUENCE [LARGE SCALE GENOMIC DNA]</scope>
    <source>
        <strain evidence="3">JCM 19125</strain>
    </source>
</reference>
<accession>A0ABP9F3B5</accession>
<keyword evidence="3" id="KW-1185">Reference proteome</keyword>
<proteinExistence type="predicted"/>
<dbReference type="RefSeq" id="WP_345578958.1">
    <property type="nucleotide sequence ID" value="NZ_BAABLV010000010.1"/>
</dbReference>
<name>A0ABP9F3B5_9ACTN</name>
<feature type="region of interest" description="Disordered" evidence="1">
    <location>
        <begin position="498"/>
        <end position="519"/>
    </location>
</feature>
<evidence type="ECO:0000313" key="3">
    <source>
        <dbReference type="Proteomes" id="UP001501521"/>
    </source>
</evidence>
<protein>
    <recommendedName>
        <fullName evidence="4">Zeta toxin domain-containing protein</fullName>
    </recommendedName>
</protein>
<dbReference type="EMBL" id="BAABLV010000010">
    <property type="protein sequence ID" value="GAA4892268.1"/>
    <property type="molecule type" value="Genomic_DNA"/>
</dbReference>
<evidence type="ECO:0000313" key="2">
    <source>
        <dbReference type="EMBL" id="GAA4892268.1"/>
    </source>
</evidence>